<accession>A0ACC6PHE2</accession>
<name>A0ACC6PHE2_9BACL</name>
<evidence type="ECO:0000313" key="2">
    <source>
        <dbReference type="Proteomes" id="UP001380953"/>
    </source>
</evidence>
<dbReference type="Proteomes" id="UP001380953">
    <property type="component" value="Unassembled WGS sequence"/>
</dbReference>
<evidence type="ECO:0000313" key="1">
    <source>
        <dbReference type="EMBL" id="MEJ8306267.1"/>
    </source>
</evidence>
<keyword evidence="1" id="KW-0808">Transferase</keyword>
<organism evidence="1 2">
    <name type="scientific">Saccharibacillus sacchari</name>
    <dbReference type="NCBI Taxonomy" id="456493"/>
    <lineage>
        <taxon>Bacteria</taxon>
        <taxon>Bacillati</taxon>
        <taxon>Bacillota</taxon>
        <taxon>Bacilli</taxon>
        <taxon>Bacillales</taxon>
        <taxon>Paenibacillaceae</taxon>
        <taxon>Saccharibacillus</taxon>
    </lineage>
</organism>
<keyword evidence="1" id="KW-0032">Aminotransferase</keyword>
<proteinExistence type="predicted"/>
<gene>
    <name evidence="1" type="ORF">WKI47_20375</name>
</gene>
<reference evidence="1" key="1">
    <citation type="submission" date="2024-03" db="EMBL/GenBank/DDBJ databases">
        <title>Whole genome sequecning of epiphytes from Marcgravia umbellata leaves.</title>
        <authorList>
            <person name="Kumar G."/>
            <person name="Savka M.A."/>
        </authorList>
    </citation>
    <scope>NUCLEOTIDE SEQUENCE</scope>
    <source>
        <strain evidence="1">RIT_BL5</strain>
    </source>
</reference>
<keyword evidence="2" id="KW-1185">Reference proteome</keyword>
<comment type="caution">
    <text evidence="1">The sequence shown here is derived from an EMBL/GenBank/DDBJ whole genome shotgun (WGS) entry which is preliminary data.</text>
</comment>
<sequence length="480" mass="53546">MDWTLSKHSHRTLQAQIVARISERIETGDWAAGTRLPPQRELAARFGVNRSTVQAALDELKADGLLDTRRSSGVYVSGSAWNALLSRSQPNWQRHIRASVHRPNRHTIRLINESEPDPAFIRLGTGELAPDLLLAGQLEHSLRDLKLDPRMLGYSEPLGSLRLRLAICARLETLGIYAQPDNICIVSGALQALQLISVGLLEEGSAVFHEPASYLNSVHPFQSAGMRMLTFRHGSGMRERLERAIRGRQSLLYAVPTLNNPTGRSWNAAERQSVYDVCSDLRIPIVEDDVYRDLLFEPGLPPIKASDSSGQVLYLGSLSKSLSPGLRIGWIVAPSPVAARLADVKMQTDYGSSAFSQEIAAHWLESGLHAQNAARLRGELQARAAFAEAALRDILGEWTDWESPAGGFYIWLRFRQPIVEKSFFLRLLHRKVLINPGYIYESDDLHHMRLSFAYASPEQLEAGLLAVKEEMLRSLKDRAL</sequence>
<protein>
    <submittedName>
        <fullName evidence="1">PLP-dependent aminotransferase family protein</fullName>
    </submittedName>
</protein>
<dbReference type="EMBL" id="JBBKAR010000052">
    <property type="protein sequence ID" value="MEJ8306267.1"/>
    <property type="molecule type" value="Genomic_DNA"/>
</dbReference>